<evidence type="ECO:0000313" key="3">
    <source>
        <dbReference type="Proteomes" id="UP000219327"/>
    </source>
</evidence>
<dbReference type="Gene3D" id="3.30.70.100">
    <property type="match status" value="1"/>
</dbReference>
<protein>
    <recommendedName>
        <fullName evidence="1">ABM domain-containing protein</fullName>
    </recommendedName>
</protein>
<evidence type="ECO:0000313" key="2">
    <source>
        <dbReference type="EMBL" id="PDH40413.1"/>
    </source>
</evidence>
<evidence type="ECO:0000259" key="1">
    <source>
        <dbReference type="Pfam" id="PF03992"/>
    </source>
</evidence>
<dbReference type="InterPro" id="IPR011008">
    <property type="entry name" value="Dimeric_a/b-barrel"/>
</dbReference>
<dbReference type="SUPFAM" id="SSF54909">
    <property type="entry name" value="Dimeric alpha+beta barrel"/>
    <property type="match status" value="1"/>
</dbReference>
<dbReference type="Proteomes" id="UP000219327">
    <property type="component" value="Unassembled WGS sequence"/>
</dbReference>
<organism evidence="2 3">
    <name type="scientific">OM182 bacterium MED-G24</name>
    <dbReference type="NCBI Taxonomy" id="1986255"/>
    <lineage>
        <taxon>Bacteria</taxon>
        <taxon>Pseudomonadati</taxon>
        <taxon>Pseudomonadota</taxon>
        <taxon>Gammaproteobacteria</taxon>
        <taxon>OMG group</taxon>
        <taxon>OM182 clade</taxon>
    </lineage>
</organism>
<name>A0A2A5WVX2_9GAMM</name>
<gene>
    <name evidence="2" type="ORF">CNE99_03690</name>
</gene>
<dbReference type="Pfam" id="PF03992">
    <property type="entry name" value="ABM"/>
    <property type="match status" value="1"/>
</dbReference>
<proteinExistence type="predicted"/>
<reference evidence="2 3" key="1">
    <citation type="submission" date="2017-08" db="EMBL/GenBank/DDBJ databases">
        <title>Fine stratification of microbial communities through a metagenomic profile of the photic zone.</title>
        <authorList>
            <person name="Haro-Moreno J.M."/>
            <person name="Lopez-Perez M."/>
            <person name="De La Torre J."/>
            <person name="Picazo A."/>
            <person name="Camacho A."/>
            <person name="Rodriguez-Valera F."/>
        </authorList>
    </citation>
    <scope>NUCLEOTIDE SEQUENCE [LARGE SCALE GENOMIC DNA]</scope>
    <source>
        <strain evidence="2">MED-G24</strain>
    </source>
</reference>
<sequence>MLAVNVRFYVKPCEEDAVEERMKVFASECIDNEPGTNLYTVIKDKDGLGTIEIYEDMDAFRAHGVTPHHD</sequence>
<dbReference type="AlphaFoldDB" id="A0A2A5WVX2"/>
<dbReference type="InterPro" id="IPR007138">
    <property type="entry name" value="ABM_dom"/>
</dbReference>
<feature type="domain" description="ABM" evidence="1">
    <location>
        <begin position="1"/>
        <end position="69"/>
    </location>
</feature>
<accession>A0A2A5WVX2</accession>
<comment type="caution">
    <text evidence="2">The sequence shown here is derived from an EMBL/GenBank/DDBJ whole genome shotgun (WGS) entry which is preliminary data.</text>
</comment>
<dbReference type="EMBL" id="NTKD01000012">
    <property type="protein sequence ID" value="PDH40413.1"/>
    <property type="molecule type" value="Genomic_DNA"/>
</dbReference>